<evidence type="ECO:0000313" key="3">
    <source>
        <dbReference type="Proteomes" id="UP001060919"/>
    </source>
</evidence>
<name>A0A915YJM1_9BACT</name>
<dbReference type="AlphaFoldDB" id="A0A915YJM1"/>
<feature type="compositionally biased region" description="Low complexity" evidence="1">
    <location>
        <begin position="184"/>
        <end position="196"/>
    </location>
</feature>
<proteinExistence type="predicted"/>
<dbReference type="EMBL" id="AP026867">
    <property type="protein sequence ID" value="BDS14417.1"/>
    <property type="molecule type" value="Genomic_DNA"/>
</dbReference>
<dbReference type="KEGG" id="aup:AsAng_0051970"/>
<reference evidence="2" key="1">
    <citation type="submission" date="2022-09" db="EMBL/GenBank/DDBJ databases">
        <title>Aureispira anguillicida sp. nov., isolated from Leptocephalus of Japanese eel Anguilla japonica.</title>
        <authorList>
            <person name="Yuasa K."/>
            <person name="Mekata T."/>
            <person name="Ikunari K."/>
        </authorList>
    </citation>
    <scope>NUCLEOTIDE SEQUENCE</scope>
    <source>
        <strain evidence="2">EL160426</strain>
    </source>
</reference>
<protein>
    <submittedName>
        <fullName evidence="2">Uncharacterized protein</fullName>
    </submittedName>
</protein>
<accession>A0A915YJM1</accession>
<evidence type="ECO:0000313" key="2">
    <source>
        <dbReference type="EMBL" id="BDS14417.1"/>
    </source>
</evidence>
<organism evidence="2 3">
    <name type="scientific">Aureispira anguillae</name>
    <dbReference type="NCBI Taxonomy" id="2864201"/>
    <lineage>
        <taxon>Bacteria</taxon>
        <taxon>Pseudomonadati</taxon>
        <taxon>Bacteroidota</taxon>
        <taxon>Saprospiria</taxon>
        <taxon>Saprospirales</taxon>
        <taxon>Saprospiraceae</taxon>
        <taxon>Aureispira</taxon>
    </lineage>
</organism>
<feature type="compositionally biased region" description="Basic and acidic residues" evidence="1">
    <location>
        <begin position="201"/>
        <end position="210"/>
    </location>
</feature>
<feature type="region of interest" description="Disordered" evidence="1">
    <location>
        <begin position="184"/>
        <end position="210"/>
    </location>
</feature>
<evidence type="ECO:0000256" key="1">
    <source>
        <dbReference type="SAM" id="MobiDB-lite"/>
    </source>
</evidence>
<keyword evidence="3" id="KW-1185">Reference proteome</keyword>
<dbReference type="RefSeq" id="WP_264789630.1">
    <property type="nucleotide sequence ID" value="NZ_AP026867.1"/>
</dbReference>
<sequence length="327" mass="35888">MAMELKDLSSKTDLLAKGLGIDSGNVKLLLELLQSKKITKPELKFKAENSKLKVAGKKPFVYVEEEKGSFFFLGLDFPMMKKHIEPKLKAAEKALAKAKESEKEGLEAQKVFFEALFDRVKKKKLVATSGKIAVKEVDAETKECFMTLEGKVEGDQKSSLGEILKTVNFAAKNGEILRLFDPTASGASDTATSTTGEENEVDNKEKEAKKEKRAAQLTKMQEGIAKMDGAKDKVSKDKLDANIAKYEAALTKLIEEAKKDGIVDDDEQANIDNLEAALNALKEAVAQQSGQSDSAAKKMTPERRAKIKENMSKINARLEAITKKLGL</sequence>
<feature type="region of interest" description="Disordered" evidence="1">
    <location>
        <begin position="285"/>
        <end position="311"/>
    </location>
</feature>
<feature type="compositionally biased region" description="Basic and acidic residues" evidence="1">
    <location>
        <begin position="295"/>
        <end position="311"/>
    </location>
</feature>
<dbReference type="Proteomes" id="UP001060919">
    <property type="component" value="Chromosome"/>
</dbReference>
<gene>
    <name evidence="2" type="ORF">AsAng_0051970</name>
</gene>